<feature type="transmembrane region" description="Helical" evidence="7">
    <location>
        <begin position="164"/>
        <end position="186"/>
    </location>
</feature>
<dbReference type="Pfam" id="PF01569">
    <property type="entry name" value="PAP2"/>
    <property type="match status" value="1"/>
</dbReference>
<evidence type="ECO:0000256" key="6">
    <source>
        <dbReference type="ARBA" id="ARBA00023136"/>
    </source>
</evidence>
<proteinExistence type="predicted"/>
<evidence type="ECO:0000313" key="10">
    <source>
        <dbReference type="Proteomes" id="UP000298458"/>
    </source>
</evidence>
<dbReference type="InterPro" id="IPR000326">
    <property type="entry name" value="PAP2/HPO"/>
</dbReference>
<evidence type="ECO:0000259" key="8">
    <source>
        <dbReference type="SMART" id="SM00014"/>
    </source>
</evidence>
<keyword evidence="3 7" id="KW-0812">Transmembrane</keyword>
<dbReference type="Gene3D" id="1.20.144.10">
    <property type="entry name" value="Phosphatidic acid phosphatase type 2/haloperoxidase"/>
    <property type="match status" value="1"/>
</dbReference>
<keyword evidence="5 7" id="KW-1133">Transmembrane helix</keyword>
<dbReference type="SMART" id="SM00014">
    <property type="entry name" value="acidPPc"/>
    <property type="match status" value="1"/>
</dbReference>
<feature type="transmembrane region" description="Helical" evidence="7">
    <location>
        <begin position="126"/>
        <end position="152"/>
    </location>
</feature>
<evidence type="ECO:0000256" key="2">
    <source>
        <dbReference type="ARBA" id="ARBA00022475"/>
    </source>
</evidence>
<accession>A0A4R9GG84</accession>
<dbReference type="InterPro" id="IPR036938">
    <property type="entry name" value="PAP2/HPO_sf"/>
</dbReference>
<keyword evidence="6 7" id="KW-0472">Membrane</keyword>
<protein>
    <submittedName>
        <fullName evidence="9">Phosphatase PAP2 family protein</fullName>
    </submittedName>
</protein>
<dbReference type="PANTHER" id="PTHR14969:SF62">
    <property type="entry name" value="DECAPRENYLPHOSPHORYL-5-PHOSPHORIBOSE PHOSPHATASE RV3807C-RELATED"/>
    <property type="match status" value="1"/>
</dbReference>
<feature type="transmembrane region" description="Helical" evidence="7">
    <location>
        <begin position="64"/>
        <end position="85"/>
    </location>
</feature>
<comment type="subcellular location">
    <subcellularLocation>
        <location evidence="1">Cell membrane</location>
        <topology evidence="1">Multi-pass membrane protein</topology>
    </subcellularLocation>
</comment>
<keyword evidence="4" id="KW-0378">Hydrolase</keyword>
<keyword evidence="2" id="KW-1003">Cell membrane</keyword>
<dbReference type="SUPFAM" id="SSF48317">
    <property type="entry name" value="Acid phosphatase/Vanadium-dependent haloperoxidase"/>
    <property type="match status" value="1"/>
</dbReference>
<evidence type="ECO:0000256" key="1">
    <source>
        <dbReference type="ARBA" id="ARBA00004651"/>
    </source>
</evidence>
<dbReference type="Proteomes" id="UP000298458">
    <property type="component" value="Unassembled WGS sequence"/>
</dbReference>
<evidence type="ECO:0000256" key="7">
    <source>
        <dbReference type="SAM" id="Phobius"/>
    </source>
</evidence>
<sequence length="190" mass="21201">MVKEALKIKSLLGRADYAVALFIREKIHGPRLNRILSRINRGEMMILIIIPYLAYAAWKNILPYPWWIVLPYTGIVSYANDRFVLFLKKAIARKRPLITVAGKVDGNPDMKHSFPSAHASNSMTACLLLVFLFGFPEWFLVLSLMAGIGRLLSLHHFPSDVLGGWLIGSGFGLLGLLLGRSFLFFLTGGA</sequence>
<name>A0A4R9GG84_9LEPT</name>
<gene>
    <name evidence="9" type="ORF">EHO60_05260</name>
</gene>
<dbReference type="EMBL" id="RQET01000004">
    <property type="protein sequence ID" value="TGK11704.1"/>
    <property type="molecule type" value="Genomic_DNA"/>
</dbReference>
<evidence type="ECO:0000313" key="9">
    <source>
        <dbReference type="EMBL" id="TGK11704.1"/>
    </source>
</evidence>
<keyword evidence="10" id="KW-1185">Reference proteome</keyword>
<dbReference type="GO" id="GO:0016787">
    <property type="term" value="F:hydrolase activity"/>
    <property type="evidence" value="ECO:0007669"/>
    <property type="project" value="UniProtKB-KW"/>
</dbReference>
<reference evidence="9" key="1">
    <citation type="journal article" date="2019" name="PLoS Negl. Trop. Dis.">
        <title>Revisiting the worldwide diversity of Leptospira species in the environment.</title>
        <authorList>
            <person name="Vincent A.T."/>
            <person name="Schiettekatte O."/>
            <person name="Bourhy P."/>
            <person name="Veyrier F.J."/>
            <person name="Picardeau M."/>
        </authorList>
    </citation>
    <scope>NUCLEOTIDE SEQUENCE [LARGE SCALE GENOMIC DNA]</scope>
    <source>
        <strain evidence="9">SSW15</strain>
    </source>
</reference>
<evidence type="ECO:0000256" key="3">
    <source>
        <dbReference type="ARBA" id="ARBA00022692"/>
    </source>
</evidence>
<evidence type="ECO:0000256" key="5">
    <source>
        <dbReference type="ARBA" id="ARBA00022989"/>
    </source>
</evidence>
<dbReference type="PANTHER" id="PTHR14969">
    <property type="entry name" value="SPHINGOSINE-1-PHOSPHATE PHOSPHOHYDROLASE"/>
    <property type="match status" value="1"/>
</dbReference>
<comment type="caution">
    <text evidence="9">The sequence shown here is derived from an EMBL/GenBank/DDBJ whole genome shotgun (WGS) entry which is preliminary data.</text>
</comment>
<dbReference type="OrthoDB" id="9801622at2"/>
<evidence type="ECO:0000256" key="4">
    <source>
        <dbReference type="ARBA" id="ARBA00022801"/>
    </source>
</evidence>
<dbReference type="AlphaFoldDB" id="A0A4R9GG84"/>
<feature type="transmembrane region" description="Helical" evidence="7">
    <location>
        <begin position="41"/>
        <end position="58"/>
    </location>
</feature>
<organism evidence="9 10">
    <name type="scientific">Leptospira fletcheri</name>
    <dbReference type="NCBI Taxonomy" id="2484981"/>
    <lineage>
        <taxon>Bacteria</taxon>
        <taxon>Pseudomonadati</taxon>
        <taxon>Spirochaetota</taxon>
        <taxon>Spirochaetia</taxon>
        <taxon>Leptospirales</taxon>
        <taxon>Leptospiraceae</taxon>
        <taxon>Leptospira</taxon>
    </lineage>
</organism>
<dbReference type="GO" id="GO:0005886">
    <property type="term" value="C:plasma membrane"/>
    <property type="evidence" value="ECO:0007669"/>
    <property type="project" value="UniProtKB-SubCell"/>
</dbReference>
<feature type="domain" description="Phosphatidic acid phosphatase type 2/haloperoxidase" evidence="8">
    <location>
        <begin position="70"/>
        <end position="176"/>
    </location>
</feature>